<dbReference type="AlphaFoldDB" id="A0A9N9JAK7"/>
<dbReference type="Proteomes" id="UP000789570">
    <property type="component" value="Unassembled WGS sequence"/>
</dbReference>
<feature type="non-terminal residue" evidence="1">
    <location>
        <position position="1"/>
    </location>
</feature>
<evidence type="ECO:0000313" key="1">
    <source>
        <dbReference type="EMBL" id="CAG8770631.1"/>
    </source>
</evidence>
<sequence length="59" mass="6724">QTIDKWSNKVQIASGIPPNKKFKAINQDQLLRELIESCMIDTDDPVALGTQWVAIRQEK</sequence>
<keyword evidence="2" id="KW-1185">Reference proteome</keyword>
<proteinExistence type="predicted"/>
<name>A0A9N9JAK7_9GLOM</name>
<protein>
    <submittedName>
        <fullName evidence="1">9646_t:CDS:1</fullName>
    </submittedName>
</protein>
<organism evidence="1 2">
    <name type="scientific">Funneliformis caledonium</name>
    <dbReference type="NCBI Taxonomy" id="1117310"/>
    <lineage>
        <taxon>Eukaryota</taxon>
        <taxon>Fungi</taxon>
        <taxon>Fungi incertae sedis</taxon>
        <taxon>Mucoromycota</taxon>
        <taxon>Glomeromycotina</taxon>
        <taxon>Glomeromycetes</taxon>
        <taxon>Glomerales</taxon>
        <taxon>Glomeraceae</taxon>
        <taxon>Funneliformis</taxon>
    </lineage>
</organism>
<comment type="caution">
    <text evidence="1">The sequence shown here is derived from an EMBL/GenBank/DDBJ whole genome shotgun (WGS) entry which is preliminary data.</text>
</comment>
<gene>
    <name evidence="1" type="ORF">FCALED_LOCUS17519</name>
</gene>
<evidence type="ECO:0000313" key="2">
    <source>
        <dbReference type="Proteomes" id="UP000789570"/>
    </source>
</evidence>
<feature type="non-terminal residue" evidence="1">
    <location>
        <position position="59"/>
    </location>
</feature>
<dbReference type="EMBL" id="CAJVPQ010027205">
    <property type="protein sequence ID" value="CAG8770631.1"/>
    <property type="molecule type" value="Genomic_DNA"/>
</dbReference>
<accession>A0A9N9JAK7</accession>
<dbReference type="OrthoDB" id="2442678at2759"/>
<reference evidence="1" key="1">
    <citation type="submission" date="2021-06" db="EMBL/GenBank/DDBJ databases">
        <authorList>
            <person name="Kallberg Y."/>
            <person name="Tangrot J."/>
            <person name="Rosling A."/>
        </authorList>
    </citation>
    <scope>NUCLEOTIDE SEQUENCE</scope>
    <source>
        <strain evidence="1">UK204</strain>
    </source>
</reference>